<feature type="region of interest" description="Disordered" evidence="1">
    <location>
        <begin position="626"/>
        <end position="659"/>
    </location>
</feature>
<reference evidence="2" key="1">
    <citation type="submission" date="2013-04" db="EMBL/GenBank/DDBJ databases">
        <title>The Genome Sequence of Fonticula alba ATCC 38817.</title>
        <authorList>
            <consortium name="The Broad Institute Genomics Platform"/>
            <person name="Russ C."/>
            <person name="Cuomo C."/>
            <person name="Burger G."/>
            <person name="Gray M.W."/>
            <person name="Holland P.W.H."/>
            <person name="King N."/>
            <person name="Lang F.B.F."/>
            <person name="Roger A.J."/>
            <person name="Ruiz-Trillo I."/>
            <person name="Brown M."/>
            <person name="Walker B."/>
            <person name="Young S."/>
            <person name="Zeng Q."/>
            <person name="Gargeya S."/>
            <person name="Fitzgerald M."/>
            <person name="Haas B."/>
            <person name="Abouelleil A."/>
            <person name="Allen A.W."/>
            <person name="Alvarado L."/>
            <person name="Arachchi H.M."/>
            <person name="Berlin A.M."/>
            <person name="Chapman S.B."/>
            <person name="Gainer-Dewar J."/>
            <person name="Goldberg J."/>
            <person name="Griggs A."/>
            <person name="Gujja S."/>
            <person name="Hansen M."/>
            <person name="Howarth C."/>
            <person name="Imamovic A."/>
            <person name="Ireland A."/>
            <person name="Larimer J."/>
            <person name="McCowan C."/>
            <person name="Murphy C."/>
            <person name="Pearson M."/>
            <person name="Poon T.W."/>
            <person name="Priest M."/>
            <person name="Roberts A."/>
            <person name="Saif S."/>
            <person name="Shea T."/>
            <person name="Sisk P."/>
            <person name="Sykes S."/>
            <person name="Wortman J."/>
            <person name="Nusbaum C."/>
            <person name="Birren B."/>
        </authorList>
    </citation>
    <scope>NUCLEOTIDE SEQUENCE [LARGE SCALE GENOMIC DNA]</scope>
    <source>
        <strain evidence="2">ATCC 38817</strain>
    </source>
</reference>
<feature type="compositionally biased region" description="Low complexity" evidence="1">
    <location>
        <begin position="687"/>
        <end position="696"/>
    </location>
</feature>
<accession>A0A058Z225</accession>
<sequence>MAPSGRLPPGSQAALTAQQPASALVPLVPYAPEPGRALGPGPGPSQSSSASTPGFLLPESAAAQLPAGILEARLMAPRSDTPSPEDRPAVWTNFLQGRLAAELPHLSEAHYTVVLPVEGAAHPPVPGHTCHLWYLHYADSLDDLWTTVRLLRDLSREHDVAISVRDTDGDFLLIEAASLLPAWLDSENSTNRTFLYGGRVRVLADMRHLSAGLAPGFALSCLRSSPPRAGWPAETAAYLDALLDGPQAAAAIPHSAAMWLPAGVLRCLERAGPASAPALVHSAAWAFALLSQLAAGPGPGMGALAAALASPGPVLLPPGPNADFPWTHGILPVSRPAFARLVFMPSSVGLPLGLVPSEAHGLLARAGALAGRRASPAAMGSRRFQLDLEAIAWRVGYRLAAGFQLLACLGEPCPAFAELPRSTEDFCLEDVPPAGDLARRARDFVSQLEGAKLEPGSDRWTGPAPAGPGLGFFHRPASLAKALPVGSPVASAGPTLVPVAGRLSVRPVVDPAAGGTGDAGLGLRGSGSLDWLFVSSEDIDQQLASLDVDLQQLAAEGDESADAGADSAAALSPSIDPGTNADADDESTDGEGSDVEESHAETAELAQLQDLAQRMRQFLHHESGFEGAQAPAGVSLGSAGSGGPEMSDASSASEASDAPWEGLGAGARLRQRFDALALGHYLRSSSCASSTSSCASSEDEGRRQALPAPAADARAAFLRMAGPSAPAPSPPSAPAHSPSDDSEDSGQDDYLSPENADLVRALMQQIATELGTHEKAARLTEDLSVGAASPAGDADLDLNLVTNLLQSLEAAGDLGAGAGAGGPAGALLASLGVRRPRMAAAVESSEEE</sequence>
<evidence type="ECO:0000313" key="3">
    <source>
        <dbReference type="Proteomes" id="UP000030693"/>
    </source>
</evidence>
<feature type="region of interest" description="Disordered" evidence="1">
    <location>
        <begin position="687"/>
        <end position="708"/>
    </location>
</feature>
<dbReference type="PANTHER" id="PTHR13060:SF0">
    <property type="entry name" value="PROTEIN ECDYSONELESS HOMOLOG"/>
    <property type="match status" value="1"/>
</dbReference>
<dbReference type="InterPro" id="IPR010770">
    <property type="entry name" value="Ecd"/>
</dbReference>
<name>A0A058Z225_FONAL</name>
<dbReference type="PANTHER" id="PTHR13060">
    <property type="entry name" value="SGT1 PROTEIN HSGT1 SUPPRESSOR OF GCR2"/>
    <property type="match status" value="1"/>
</dbReference>
<gene>
    <name evidence="2" type="ORF">H696_05120</name>
</gene>
<feature type="region of interest" description="Disordered" evidence="1">
    <location>
        <begin position="557"/>
        <end position="602"/>
    </location>
</feature>
<organism evidence="2">
    <name type="scientific">Fonticula alba</name>
    <name type="common">Slime mold</name>
    <dbReference type="NCBI Taxonomy" id="691883"/>
    <lineage>
        <taxon>Eukaryota</taxon>
        <taxon>Rotosphaerida</taxon>
        <taxon>Fonticulaceae</taxon>
        <taxon>Fonticula</taxon>
    </lineage>
</organism>
<evidence type="ECO:0000313" key="2">
    <source>
        <dbReference type="EMBL" id="KCV68191.1"/>
    </source>
</evidence>
<dbReference type="Pfam" id="PF07093">
    <property type="entry name" value="SGT1"/>
    <property type="match status" value="1"/>
</dbReference>
<feature type="compositionally biased region" description="Acidic residues" evidence="1">
    <location>
        <begin position="582"/>
        <end position="595"/>
    </location>
</feature>
<proteinExistence type="predicted"/>
<dbReference type="Proteomes" id="UP000030693">
    <property type="component" value="Unassembled WGS sequence"/>
</dbReference>
<protein>
    <submittedName>
        <fullName evidence="2">Uncharacterized protein</fullName>
    </submittedName>
</protein>
<dbReference type="GO" id="GO:0005634">
    <property type="term" value="C:nucleus"/>
    <property type="evidence" value="ECO:0007669"/>
    <property type="project" value="TreeGrafter"/>
</dbReference>
<dbReference type="AlphaFoldDB" id="A0A058Z225"/>
<dbReference type="OrthoDB" id="27237at2759"/>
<dbReference type="eggNOG" id="KOG2406">
    <property type="taxonomic scope" value="Eukaryota"/>
</dbReference>
<dbReference type="GeneID" id="20529845"/>
<feature type="region of interest" description="Disordered" evidence="1">
    <location>
        <begin position="26"/>
        <end position="55"/>
    </location>
</feature>
<feature type="region of interest" description="Disordered" evidence="1">
    <location>
        <begin position="721"/>
        <end position="752"/>
    </location>
</feature>
<keyword evidence="3" id="KW-1185">Reference proteome</keyword>
<feature type="compositionally biased region" description="Low complexity" evidence="1">
    <location>
        <begin position="44"/>
        <end position="54"/>
    </location>
</feature>
<dbReference type="EMBL" id="KB932209">
    <property type="protein sequence ID" value="KCV68191.1"/>
    <property type="molecule type" value="Genomic_DNA"/>
</dbReference>
<evidence type="ECO:0000256" key="1">
    <source>
        <dbReference type="SAM" id="MobiDB-lite"/>
    </source>
</evidence>
<dbReference type="RefSeq" id="XP_009497245.1">
    <property type="nucleotide sequence ID" value="XM_009498970.1"/>
</dbReference>
<dbReference type="STRING" id="691883.A0A058Z225"/>
<feature type="compositionally biased region" description="Low complexity" evidence="1">
    <location>
        <begin position="647"/>
        <end position="658"/>
    </location>
</feature>